<proteinExistence type="predicted"/>
<organism evidence="2 3">
    <name type="scientific">Arthrobotrys musiformis</name>
    <dbReference type="NCBI Taxonomy" id="47236"/>
    <lineage>
        <taxon>Eukaryota</taxon>
        <taxon>Fungi</taxon>
        <taxon>Dikarya</taxon>
        <taxon>Ascomycota</taxon>
        <taxon>Pezizomycotina</taxon>
        <taxon>Orbiliomycetes</taxon>
        <taxon>Orbiliales</taxon>
        <taxon>Orbiliaceae</taxon>
        <taxon>Arthrobotrys</taxon>
    </lineage>
</organism>
<dbReference type="AlphaFoldDB" id="A0AAV9VUU9"/>
<name>A0AAV9VUU9_9PEZI</name>
<sequence>MHFYFGVVYVLAAINISIAYAAPGPASNQNGENNRLVAREVSKYGECQGDFRKLISTGEKYAEFKGLRASRHKKRYQALMHNWGLYDRQCFYQDGDNLEGGLNVEESAKFNEVRRRWRLDDKNPDPNGDKQYTLAIVPGRARCEHVWCIGDHARLKLCDFRSDLGPYRNSTWSERQLLGAQNILELEFWPDTDYGLRYVDPIPIASAEELVSQPKDMDTCCSSYYRRDTQQRTSDRLTGVIKRSAELHILIEGIEKAEGQCDPSKDLKGFI</sequence>
<dbReference type="EMBL" id="JAVHJL010000011">
    <property type="protein sequence ID" value="KAK6496259.1"/>
    <property type="molecule type" value="Genomic_DNA"/>
</dbReference>
<protein>
    <submittedName>
        <fullName evidence="2">Uncharacterized protein</fullName>
    </submittedName>
</protein>
<keyword evidence="1" id="KW-0732">Signal</keyword>
<accession>A0AAV9VUU9</accession>
<reference evidence="2 3" key="1">
    <citation type="submission" date="2023-08" db="EMBL/GenBank/DDBJ databases">
        <authorList>
            <person name="Palmer J.M."/>
        </authorList>
    </citation>
    <scope>NUCLEOTIDE SEQUENCE [LARGE SCALE GENOMIC DNA]</scope>
    <source>
        <strain evidence="2 3">TWF481</strain>
    </source>
</reference>
<dbReference type="Proteomes" id="UP001370758">
    <property type="component" value="Unassembled WGS sequence"/>
</dbReference>
<keyword evidence="3" id="KW-1185">Reference proteome</keyword>
<evidence type="ECO:0000256" key="1">
    <source>
        <dbReference type="SAM" id="SignalP"/>
    </source>
</evidence>
<feature type="chain" id="PRO_5043575346" evidence="1">
    <location>
        <begin position="22"/>
        <end position="271"/>
    </location>
</feature>
<gene>
    <name evidence="2" type="ORF">TWF481_002284</name>
</gene>
<comment type="caution">
    <text evidence="2">The sequence shown here is derived from an EMBL/GenBank/DDBJ whole genome shotgun (WGS) entry which is preliminary data.</text>
</comment>
<evidence type="ECO:0000313" key="3">
    <source>
        <dbReference type="Proteomes" id="UP001370758"/>
    </source>
</evidence>
<feature type="signal peptide" evidence="1">
    <location>
        <begin position="1"/>
        <end position="21"/>
    </location>
</feature>
<evidence type="ECO:0000313" key="2">
    <source>
        <dbReference type="EMBL" id="KAK6496259.1"/>
    </source>
</evidence>